<keyword evidence="6 7" id="KW-0998">Cell outer membrane</keyword>
<comment type="subcellular location">
    <subcellularLocation>
        <location evidence="1 7">Cell outer membrane</location>
        <topology evidence="1 7">Multi-pass membrane protein</topology>
    </subcellularLocation>
</comment>
<dbReference type="InterPro" id="IPR012910">
    <property type="entry name" value="Plug_dom"/>
</dbReference>
<organism evidence="10 11">
    <name type="scientific">Pedobacter psychrodurus</name>
    <dbReference type="NCBI Taxonomy" id="2530456"/>
    <lineage>
        <taxon>Bacteria</taxon>
        <taxon>Pseudomonadati</taxon>
        <taxon>Bacteroidota</taxon>
        <taxon>Sphingobacteriia</taxon>
        <taxon>Sphingobacteriales</taxon>
        <taxon>Sphingobacteriaceae</taxon>
        <taxon>Pedobacter</taxon>
    </lineage>
</organism>
<dbReference type="InterPro" id="IPR023996">
    <property type="entry name" value="TonB-dep_OMP_SusC/RagA"/>
</dbReference>
<dbReference type="NCBIfam" id="TIGR04057">
    <property type="entry name" value="SusC_RagA_signa"/>
    <property type="match status" value="1"/>
</dbReference>
<dbReference type="OrthoDB" id="1094723at2"/>
<dbReference type="Pfam" id="PF07715">
    <property type="entry name" value="Plug"/>
    <property type="match status" value="1"/>
</dbReference>
<comment type="similarity">
    <text evidence="7">Belongs to the TonB-dependent receptor family.</text>
</comment>
<reference evidence="10 11" key="1">
    <citation type="submission" date="2019-02" db="EMBL/GenBank/DDBJ databases">
        <title>Pedobacter sp. RP-3-21 sp. nov., isolated from Arctic soil.</title>
        <authorList>
            <person name="Dahal R.H."/>
        </authorList>
    </citation>
    <scope>NUCLEOTIDE SEQUENCE [LARGE SCALE GENOMIC DNA]</scope>
    <source>
        <strain evidence="10 11">RP-3-21</strain>
    </source>
</reference>
<dbReference type="EMBL" id="SJSO01000013">
    <property type="protein sequence ID" value="TCD25461.1"/>
    <property type="molecule type" value="Genomic_DNA"/>
</dbReference>
<evidence type="ECO:0000256" key="2">
    <source>
        <dbReference type="ARBA" id="ARBA00022448"/>
    </source>
</evidence>
<dbReference type="SUPFAM" id="SSF56935">
    <property type="entry name" value="Porins"/>
    <property type="match status" value="1"/>
</dbReference>
<evidence type="ECO:0000313" key="10">
    <source>
        <dbReference type="EMBL" id="TCD25461.1"/>
    </source>
</evidence>
<dbReference type="Pfam" id="PF07660">
    <property type="entry name" value="STN"/>
    <property type="match status" value="1"/>
</dbReference>
<dbReference type="SUPFAM" id="SSF49464">
    <property type="entry name" value="Carboxypeptidase regulatory domain-like"/>
    <property type="match status" value="1"/>
</dbReference>
<proteinExistence type="inferred from homology"/>
<evidence type="ECO:0000256" key="3">
    <source>
        <dbReference type="ARBA" id="ARBA00022452"/>
    </source>
</evidence>
<dbReference type="Gene3D" id="2.170.130.10">
    <property type="entry name" value="TonB-dependent receptor, plug domain"/>
    <property type="match status" value="1"/>
</dbReference>
<keyword evidence="4 7" id="KW-0812">Transmembrane</keyword>
<evidence type="ECO:0000259" key="9">
    <source>
        <dbReference type="SMART" id="SM00965"/>
    </source>
</evidence>
<name>A0A4R0PTW7_9SPHI</name>
<feature type="transmembrane region" description="Helical" evidence="8">
    <location>
        <begin position="15"/>
        <end position="35"/>
    </location>
</feature>
<dbReference type="SMART" id="SM00965">
    <property type="entry name" value="STN"/>
    <property type="match status" value="1"/>
</dbReference>
<dbReference type="AlphaFoldDB" id="A0A4R0PTW7"/>
<gene>
    <name evidence="10" type="ORF">EZ456_15645</name>
</gene>
<dbReference type="Gene3D" id="2.40.170.20">
    <property type="entry name" value="TonB-dependent receptor, beta-barrel domain"/>
    <property type="match status" value="1"/>
</dbReference>
<dbReference type="InterPro" id="IPR008969">
    <property type="entry name" value="CarboxyPept-like_regulatory"/>
</dbReference>
<keyword evidence="11" id="KW-1185">Reference proteome</keyword>
<evidence type="ECO:0000313" key="11">
    <source>
        <dbReference type="Proteomes" id="UP000293925"/>
    </source>
</evidence>
<dbReference type="InterPro" id="IPR039426">
    <property type="entry name" value="TonB-dep_rcpt-like"/>
</dbReference>
<evidence type="ECO:0000256" key="7">
    <source>
        <dbReference type="PROSITE-ProRule" id="PRU01360"/>
    </source>
</evidence>
<dbReference type="InterPro" id="IPR036942">
    <property type="entry name" value="Beta-barrel_TonB_sf"/>
</dbReference>
<dbReference type="NCBIfam" id="TIGR04056">
    <property type="entry name" value="OMP_RagA_SusC"/>
    <property type="match status" value="1"/>
</dbReference>
<dbReference type="InterPro" id="IPR037066">
    <property type="entry name" value="Plug_dom_sf"/>
</dbReference>
<evidence type="ECO:0000256" key="4">
    <source>
        <dbReference type="ARBA" id="ARBA00022692"/>
    </source>
</evidence>
<feature type="domain" description="Secretin/TonB short N-terminal" evidence="9">
    <location>
        <begin position="69"/>
        <end position="120"/>
    </location>
</feature>
<comment type="caution">
    <text evidence="10">The sequence shown here is derived from an EMBL/GenBank/DDBJ whole genome shotgun (WGS) entry which is preliminary data.</text>
</comment>
<keyword evidence="3 7" id="KW-1134">Transmembrane beta strand</keyword>
<protein>
    <submittedName>
        <fullName evidence="10">SusC/RagA family TonB-linked outer membrane protein</fullName>
    </submittedName>
</protein>
<dbReference type="Proteomes" id="UP000293925">
    <property type="component" value="Unassembled WGS sequence"/>
</dbReference>
<dbReference type="InterPro" id="IPR023997">
    <property type="entry name" value="TonB-dep_OMP_SusC/RagA_CS"/>
</dbReference>
<dbReference type="PROSITE" id="PS52016">
    <property type="entry name" value="TONB_DEPENDENT_REC_3"/>
    <property type="match status" value="1"/>
</dbReference>
<dbReference type="Gene3D" id="2.60.40.1120">
    <property type="entry name" value="Carboxypeptidase-like, regulatory domain"/>
    <property type="match status" value="1"/>
</dbReference>
<keyword evidence="2 7" id="KW-0813">Transport</keyword>
<evidence type="ECO:0000256" key="5">
    <source>
        <dbReference type="ARBA" id="ARBA00023136"/>
    </source>
</evidence>
<dbReference type="Pfam" id="PF13715">
    <property type="entry name" value="CarbopepD_reg_2"/>
    <property type="match status" value="1"/>
</dbReference>
<dbReference type="GO" id="GO:0009279">
    <property type="term" value="C:cell outer membrane"/>
    <property type="evidence" value="ECO:0007669"/>
    <property type="project" value="UniProtKB-SubCell"/>
</dbReference>
<evidence type="ECO:0000256" key="6">
    <source>
        <dbReference type="ARBA" id="ARBA00023237"/>
    </source>
</evidence>
<dbReference type="InterPro" id="IPR011662">
    <property type="entry name" value="Secretin/TonB_short_N"/>
</dbReference>
<evidence type="ECO:0000256" key="1">
    <source>
        <dbReference type="ARBA" id="ARBA00004571"/>
    </source>
</evidence>
<sequence>MYKNFTEYLGNPPGYALKFILIMKITLAIFFVGILQLRANTSFAQTISINEKNISLNKIFKLIRIQSGYDIIYNNDVISSLKNVSLNVNRVSVAETLQKVLADQPLSFTLKDKKIMIQRKISSVADPIKENRSIRADTLITGTVIDAKSRTGISGVTISVNNSPIRVQTDKEGNFSIVVQGNSSLLFNYVGYEPKVVKIGKSLKLQVILTELNQTMNEVVVTGIFERAKEGYTGSATTIKGAELKQYSANNLAKALQAIDPSFRVIENLKAGSDPNVLPDWQLRGSTTVQGTTITGANNAVAFKGEYASNPNQPLIILDGFESTLQIILDIPIERIESITLLKDAAASAIYGSKASNGVVVIETTKPLPGKIRFSYSGNISVQMPDLSDYNLANAAEKLEFERLAGVYEDPNPAQGGLLKGNRYAALKADVISGVNTYWLSKPLHVSVPTRHNLTMDGGTEQFRYGLNLGLTSSPGLMKGSSRESQSAALNISYRLHKFLFSNRLNVINTRGDNSPYGTFSQYASMNPYYRAYDDNGNVIKVLDRNALGTGTTVTNPLYNSTLHLKDYTKVLNIINNMSFEYRPTAYMRLSTDLGITKDIGEADVFKPAQHTDFATITDPTKKGSYALTKSDNLNYTFNLSASYNRLLGDDHMTGINFRYTMNEGKSNSLQTTATGFPNAFLDDILMGQQFNQTISGAEGTTRSMGVIGAFNYAYKSRYAFDYNIRIDGSSQFGSDNRFAPFWSAGVRWNVFNEEFMKQVKFVNNLTIRATYGTTGSQGFPPYQSLKLYTYSNLTGRPYIASSGSGAELIGLDNPNLKWQDTKQSNLGLDFSLVNNRISFRFDYYSKHTTNLVTDMTVAPSLGFSNYTNNIGSLDNKGYEVNLSVIPYQDISKQAYWTLRFNAAHNSDKLTNISSALKALNDMNAANITSTPLPRYVEGESLSRIWVVPSLGIDPYTGKEVFVKRNGEKTYLWNAVDLVPVGNTSPKINGNINSNFSYKGFGLNLNFNYNFGAQIYNSTLIDKIENVSLYNNVDRRALDLRWKTYGDEALYKAISLNGSSTQASSRFVMDADEFRLSSASLSYRFQEQTSMLKNLNMRSLQLSFNMEDIFRVSGVKQERGTEYPFARVFSFSVSSTF</sequence>
<keyword evidence="5 7" id="KW-0472">Membrane</keyword>
<dbReference type="RefSeq" id="WP_131531710.1">
    <property type="nucleotide sequence ID" value="NZ_SJSO01000013.1"/>
</dbReference>
<keyword evidence="8" id="KW-1133">Transmembrane helix</keyword>
<evidence type="ECO:0000256" key="8">
    <source>
        <dbReference type="SAM" id="Phobius"/>
    </source>
</evidence>
<accession>A0A4R0PTW7</accession>